<gene>
    <name evidence="1" type="ORF">A2936_02725</name>
</gene>
<proteinExistence type="predicted"/>
<organism evidence="1 2">
    <name type="scientific">Candidatus Uhrbacteria bacterium RIFCSPLOWO2_01_FULL_47_25</name>
    <dbReference type="NCBI Taxonomy" id="1802402"/>
    <lineage>
        <taxon>Bacteria</taxon>
        <taxon>Candidatus Uhriibacteriota</taxon>
    </lineage>
</organism>
<dbReference type="SUPFAM" id="SSF51182">
    <property type="entry name" value="RmlC-like cupins"/>
    <property type="match status" value="1"/>
</dbReference>
<dbReference type="Gene3D" id="2.60.120.10">
    <property type="entry name" value="Jelly Rolls"/>
    <property type="match status" value="1"/>
</dbReference>
<comment type="caution">
    <text evidence="1">The sequence shown here is derived from an EMBL/GenBank/DDBJ whole genome shotgun (WGS) entry which is preliminary data.</text>
</comment>
<evidence type="ECO:0000313" key="1">
    <source>
        <dbReference type="EMBL" id="OGL80257.1"/>
    </source>
</evidence>
<evidence type="ECO:0000313" key="2">
    <source>
        <dbReference type="Proteomes" id="UP000176846"/>
    </source>
</evidence>
<name>A0A1F7URF1_9BACT</name>
<dbReference type="EMBL" id="MGEK01000039">
    <property type="protein sequence ID" value="OGL80257.1"/>
    <property type="molecule type" value="Genomic_DNA"/>
</dbReference>
<dbReference type="InterPro" id="IPR014710">
    <property type="entry name" value="RmlC-like_jellyroll"/>
</dbReference>
<dbReference type="InterPro" id="IPR011051">
    <property type="entry name" value="RmlC_Cupin_sf"/>
</dbReference>
<dbReference type="AlphaFoldDB" id="A0A1F7URF1"/>
<evidence type="ECO:0008006" key="3">
    <source>
        <dbReference type="Google" id="ProtNLM"/>
    </source>
</evidence>
<reference evidence="1 2" key="1">
    <citation type="journal article" date="2016" name="Nat. Commun.">
        <title>Thousands of microbial genomes shed light on interconnected biogeochemical processes in an aquifer system.</title>
        <authorList>
            <person name="Anantharaman K."/>
            <person name="Brown C.T."/>
            <person name="Hug L.A."/>
            <person name="Sharon I."/>
            <person name="Castelle C.J."/>
            <person name="Probst A.J."/>
            <person name="Thomas B.C."/>
            <person name="Singh A."/>
            <person name="Wilkins M.J."/>
            <person name="Karaoz U."/>
            <person name="Brodie E.L."/>
            <person name="Williams K.H."/>
            <person name="Hubbard S.S."/>
            <person name="Banfield J.F."/>
        </authorList>
    </citation>
    <scope>NUCLEOTIDE SEQUENCE [LARGE SCALE GENOMIC DNA]</scope>
</reference>
<accession>A0A1F7URF1</accession>
<protein>
    <recommendedName>
        <fullName evidence="3">dTDP-4-dehydrorhamnose 3,5-epimerase</fullName>
    </recommendedName>
</protein>
<dbReference type="Proteomes" id="UP000176846">
    <property type="component" value="Unassembled WGS sequence"/>
</dbReference>
<sequence length="178" mass="19535">MTERISTAIDGLTIVMNRAIGDERGWLGELVPGGVSNSDVKDGLGNIYLSVAVGKNIARAGHYHYRQSELFFTITGTALWAFRDYREGSKTFGALQAMVFTDEAKPDGPAPVYRVGESGMPYVIVPHGVYHVYWALTDTPVRVVCVATTPHDNADYVRLRPDEVPDVSNLLKSYGITI</sequence>